<organism evidence="1 2">
    <name type="scientific">Lentinula lateritia</name>
    <dbReference type="NCBI Taxonomy" id="40482"/>
    <lineage>
        <taxon>Eukaryota</taxon>
        <taxon>Fungi</taxon>
        <taxon>Dikarya</taxon>
        <taxon>Basidiomycota</taxon>
        <taxon>Agaricomycotina</taxon>
        <taxon>Agaricomycetes</taxon>
        <taxon>Agaricomycetidae</taxon>
        <taxon>Agaricales</taxon>
        <taxon>Marasmiineae</taxon>
        <taxon>Omphalotaceae</taxon>
        <taxon>Lentinula</taxon>
    </lineage>
</organism>
<dbReference type="EMBL" id="JANVFT010000012">
    <property type="protein sequence ID" value="KAJ4498993.1"/>
    <property type="molecule type" value="Genomic_DNA"/>
</dbReference>
<keyword evidence="2" id="KW-1185">Reference proteome</keyword>
<reference evidence="1" key="1">
    <citation type="submission" date="2022-08" db="EMBL/GenBank/DDBJ databases">
        <title>A Global Phylogenomic Analysis of the Shiitake Genus Lentinula.</title>
        <authorList>
            <consortium name="DOE Joint Genome Institute"/>
            <person name="Sierra-Patev S."/>
            <person name="Min B."/>
            <person name="Naranjo-Ortiz M."/>
            <person name="Looney B."/>
            <person name="Konkel Z."/>
            <person name="Slot J.C."/>
            <person name="Sakamoto Y."/>
            <person name="Steenwyk J.L."/>
            <person name="Rokas A."/>
            <person name="Carro J."/>
            <person name="Camarero S."/>
            <person name="Ferreira P."/>
            <person name="Molpeceres G."/>
            <person name="Ruiz-Duenas F.J."/>
            <person name="Serrano A."/>
            <person name="Henrissat B."/>
            <person name="Drula E."/>
            <person name="Hughes K.W."/>
            <person name="Mata J.L."/>
            <person name="Ishikawa N.K."/>
            <person name="Vargas-Isla R."/>
            <person name="Ushijima S."/>
            <person name="Smith C.A."/>
            <person name="Ahrendt S."/>
            <person name="Andreopoulos W."/>
            <person name="He G."/>
            <person name="Labutti K."/>
            <person name="Lipzen A."/>
            <person name="Ng V."/>
            <person name="Riley R."/>
            <person name="Sandor L."/>
            <person name="Barry K."/>
            <person name="Martinez A.T."/>
            <person name="Xiao Y."/>
            <person name="Gibbons J.G."/>
            <person name="Terashima K."/>
            <person name="Grigoriev I.V."/>
            <person name="Hibbett D.S."/>
        </authorList>
    </citation>
    <scope>NUCLEOTIDE SEQUENCE</scope>
    <source>
        <strain evidence="1">RHP3577 ss4</strain>
    </source>
</reference>
<dbReference type="SUPFAM" id="SSF52047">
    <property type="entry name" value="RNI-like"/>
    <property type="match status" value="1"/>
</dbReference>
<evidence type="ECO:0000313" key="1">
    <source>
        <dbReference type="EMBL" id="KAJ4498993.1"/>
    </source>
</evidence>
<comment type="caution">
    <text evidence="1">The sequence shown here is derived from an EMBL/GenBank/DDBJ whole genome shotgun (WGS) entry which is preliminary data.</text>
</comment>
<dbReference type="Proteomes" id="UP001150217">
    <property type="component" value="Unassembled WGS sequence"/>
</dbReference>
<gene>
    <name evidence="1" type="ORF">C8R41DRAFT_815696</name>
</gene>
<dbReference type="InterPro" id="IPR032675">
    <property type="entry name" value="LRR_dom_sf"/>
</dbReference>
<protein>
    <recommendedName>
        <fullName evidence="3">F-box domain-containing protein</fullName>
    </recommendedName>
</protein>
<proteinExistence type="predicted"/>
<accession>A0ABQ8VRI7</accession>
<evidence type="ECO:0000313" key="2">
    <source>
        <dbReference type="Proteomes" id="UP001150217"/>
    </source>
</evidence>
<name>A0ABQ8VRI7_9AGAR</name>
<sequence>MAVPFKDDIYYTESIAGYNWPQKLVQSSTNCGDPLNVDLYPPDFTDTLSRIRSGYYPFGLEHSAYSNLLANAQINLDRCQNKLDCWVDVHETLEAHKQFLEAHIALISSLCSPIRKLPRELLEDIFEYVCCTGVGNHIAPGARYYRDHRRKGRSNVARLPTLDLGQVCHYWNSIICSLPVLWSSFGFQEMEKSIVVRSGLELFLRRSSSHPIDLLINEFANQVSEYSLPLLLPEEHSNRWRQVTIRTVRAYSYLKPLINTTTTRGLPSLTSLSLDGLYDGTECAFLEFPVPCPNLQYLSLTAIALDLAFIRTTITHLAISHVSPGHAWVLISYCPNLKELLLKEIDISLSEDNALPLLYTCNAQKLILEIPESAISNLLFSIDLPKVSCLELIDSDKDSRSYSIEPLARMLDRSSANNLTHLSLRYVSFSLDHLLPLFSCTPSITDLEVVEVMDQLRGVYPILKLLICEDGGGEPGDMVFEDQEDIDQIDKAEDFIQVRSKACLLPKLENLRLVIRPRNQLLYTLVHSRWRPGTSDLSSQGQPVCLKSFYLRYLLRNLSLLGTRAPRHLDALRRSLERFKKEGLNVQIGLAPSYNTTGAT</sequence>
<dbReference type="Gene3D" id="3.80.10.10">
    <property type="entry name" value="Ribonuclease Inhibitor"/>
    <property type="match status" value="1"/>
</dbReference>
<evidence type="ECO:0008006" key="3">
    <source>
        <dbReference type="Google" id="ProtNLM"/>
    </source>
</evidence>